<evidence type="ECO:0000256" key="4">
    <source>
        <dbReference type="ARBA" id="ARBA00022692"/>
    </source>
</evidence>
<feature type="transmembrane region" description="Helical" evidence="7">
    <location>
        <begin position="351"/>
        <end position="369"/>
    </location>
</feature>
<keyword evidence="5 7" id="KW-1133">Transmembrane helix</keyword>
<feature type="transmembrane region" description="Helical" evidence="7">
    <location>
        <begin position="76"/>
        <end position="99"/>
    </location>
</feature>
<dbReference type="InterPro" id="IPR036259">
    <property type="entry name" value="MFS_trans_sf"/>
</dbReference>
<feature type="transmembrane region" description="Helical" evidence="7">
    <location>
        <begin position="278"/>
        <end position="300"/>
    </location>
</feature>
<keyword evidence="3" id="KW-1003">Cell membrane</keyword>
<protein>
    <submittedName>
        <fullName evidence="9">MFS transporter</fullName>
    </submittedName>
</protein>
<keyword evidence="6 7" id="KW-0472">Membrane</keyword>
<proteinExistence type="predicted"/>
<feature type="transmembrane region" description="Helical" evidence="7">
    <location>
        <begin position="375"/>
        <end position="394"/>
    </location>
</feature>
<evidence type="ECO:0000256" key="1">
    <source>
        <dbReference type="ARBA" id="ARBA00004651"/>
    </source>
</evidence>
<evidence type="ECO:0000256" key="7">
    <source>
        <dbReference type="SAM" id="Phobius"/>
    </source>
</evidence>
<dbReference type="InterPro" id="IPR020846">
    <property type="entry name" value="MFS_dom"/>
</dbReference>
<feature type="transmembrane region" description="Helical" evidence="7">
    <location>
        <begin position="246"/>
        <end position="266"/>
    </location>
</feature>
<dbReference type="Proteomes" id="UP001500752">
    <property type="component" value="Unassembled WGS sequence"/>
</dbReference>
<dbReference type="EMBL" id="BAABEO010000009">
    <property type="protein sequence ID" value="GAA3678310.1"/>
    <property type="molecule type" value="Genomic_DNA"/>
</dbReference>
<evidence type="ECO:0000256" key="3">
    <source>
        <dbReference type="ARBA" id="ARBA00022475"/>
    </source>
</evidence>
<evidence type="ECO:0000313" key="9">
    <source>
        <dbReference type="EMBL" id="GAA3678310.1"/>
    </source>
</evidence>
<feature type="transmembrane region" description="Helical" evidence="7">
    <location>
        <begin position="105"/>
        <end position="122"/>
    </location>
</feature>
<keyword evidence="10" id="KW-1185">Reference proteome</keyword>
<comment type="caution">
    <text evidence="9">The sequence shown here is derived from an EMBL/GenBank/DDBJ whole genome shotgun (WGS) entry which is preliminary data.</text>
</comment>
<dbReference type="RefSeq" id="WP_345149819.1">
    <property type="nucleotide sequence ID" value="NZ_BAABEO010000009.1"/>
</dbReference>
<feature type="transmembrane region" description="Helical" evidence="7">
    <location>
        <begin position="212"/>
        <end position="234"/>
    </location>
</feature>
<dbReference type="Pfam" id="PF07690">
    <property type="entry name" value="MFS_1"/>
    <property type="match status" value="1"/>
</dbReference>
<feature type="transmembrane region" description="Helical" evidence="7">
    <location>
        <begin position="306"/>
        <end position="330"/>
    </location>
</feature>
<dbReference type="InterPro" id="IPR011701">
    <property type="entry name" value="MFS"/>
</dbReference>
<evidence type="ECO:0000259" key="8">
    <source>
        <dbReference type="PROSITE" id="PS50850"/>
    </source>
</evidence>
<name>A0ABP7C5S1_9MICC</name>
<feature type="transmembrane region" description="Helical" evidence="7">
    <location>
        <begin position="164"/>
        <end position="181"/>
    </location>
</feature>
<organism evidence="9 10">
    <name type="scientific">Arthrobacter ginkgonis</name>
    <dbReference type="NCBI Taxonomy" id="1630594"/>
    <lineage>
        <taxon>Bacteria</taxon>
        <taxon>Bacillati</taxon>
        <taxon>Actinomycetota</taxon>
        <taxon>Actinomycetes</taxon>
        <taxon>Micrococcales</taxon>
        <taxon>Micrococcaceae</taxon>
        <taxon>Arthrobacter</taxon>
    </lineage>
</organism>
<evidence type="ECO:0000256" key="6">
    <source>
        <dbReference type="ARBA" id="ARBA00023136"/>
    </source>
</evidence>
<keyword evidence="4 7" id="KW-0812">Transmembrane</keyword>
<evidence type="ECO:0000313" key="10">
    <source>
        <dbReference type="Proteomes" id="UP001500752"/>
    </source>
</evidence>
<dbReference type="PANTHER" id="PTHR42718:SF46">
    <property type="entry name" value="BLR6921 PROTEIN"/>
    <property type="match status" value="1"/>
</dbReference>
<feature type="transmembrane region" description="Helical" evidence="7">
    <location>
        <begin position="9"/>
        <end position="27"/>
    </location>
</feature>
<gene>
    <name evidence="9" type="ORF">GCM10023081_15730</name>
</gene>
<evidence type="ECO:0000256" key="2">
    <source>
        <dbReference type="ARBA" id="ARBA00022448"/>
    </source>
</evidence>
<dbReference type="PROSITE" id="PS50850">
    <property type="entry name" value="MFS"/>
    <property type="match status" value="1"/>
</dbReference>
<feature type="transmembrane region" description="Helical" evidence="7">
    <location>
        <begin position="134"/>
        <end position="158"/>
    </location>
</feature>
<evidence type="ECO:0000256" key="5">
    <source>
        <dbReference type="ARBA" id="ARBA00022989"/>
    </source>
</evidence>
<keyword evidence="2" id="KW-0813">Transport</keyword>
<reference evidence="10" key="1">
    <citation type="journal article" date="2019" name="Int. J. Syst. Evol. Microbiol.">
        <title>The Global Catalogue of Microorganisms (GCM) 10K type strain sequencing project: providing services to taxonomists for standard genome sequencing and annotation.</title>
        <authorList>
            <consortium name="The Broad Institute Genomics Platform"/>
            <consortium name="The Broad Institute Genome Sequencing Center for Infectious Disease"/>
            <person name="Wu L."/>
            <person name="Ma J."/>
        </authorList>
    </citation>
    <scope>NUCLEOTIDE SEQUENCE [LARGE SCALE GENOMIC DNA]</scope>
    <source>
        <strain evidence="10">JCM 30742</strain>
    </source>
</reference>
<dbReference type="PANTHER" id="PTHR42718">
    <property type="entry name" value="MAJOR FACILITATOR SUPERFAMILY MULTIDRUG TRANSPORTER MFSC"/>
    <property type="match status" value="1"/>
</dbReference>
<feature type="transmembrane region" description="Helical" evidence="7">
    <location>
        <begin position="39"/>
        <end position="64"/>
    </location>
</feature>
<accession>A0ABP7C5S1</accession>
<comment type="subcellular location">
    <subcellularLocation>
        <location evidence="1">Cell membrane</location>
        <topology evidence="1">Multi-pass membrane protein</topology>
    </subcellularLocation>
</comment>
<sequence length="406" mass="41719">MEPTRHQDAAWATVVFAGVVAALHIWKLPAALPAIQADLGLSLVAAGLLLGMVQVAGMLAGLAVSLLSELAGARRCLLSGLALLFTGSLAGGLSATAGVLMASRVLEGAGFLLVTVLAPGLIRTHTPLRRLNLAVGVWSAYQGIATFVGLVATALALQVVSWETWWLVMAAVSLLPIPLVLRHVPPDAPPRPGTGRGRAAARRIAITVRSPNPWIAGTVFACYTVQWMAVVGFLPTVYQANGVTGIWPGVLSAVVGGLNAVGAILTAPLMQRGVPARVLLIGAFVSMGTTSLLTFAVPWQQVPGGAAFQFAAVALFSMTGAAIPTTLVRLAVDLAPEGGSAPAVMGLMQQIFNVGNFTGPAIAAALATATGGWGATWWMTCGFAAVGILLALLLSERRLGLKIAQR</sequence>
<dbReference type="CDD" id="cd06174">
    <property type="entry name" value="MFS"/>
    <property type="match status" value="1"/>
</dbReference>
<feature type="domain" description="Major facilitator superfamily (MFS) profile" evidence="8">
    <location>
        <begin position="10"/>
        <end position="399"/>
    </location>
</feature>
<dbReference type="Gene3D" id="1.20.1250.20">
    <property type="entry name" value="MFS general substrate transporter like domains"/>
    <property type="match status" value="1"/>
</dbReference>
<dbReference type="SUPFAM" id="SSF103473">
    <property type="entry name" value="MFS general substrate transporter"/>
    <property type="match status" value="1"/>
</dbReference>